<dbReference type="InterPro" id="IPR049054">
    <property type="entry name" value="CN_hydtase_beta-like_N"/>
</dbReference>
<accession>A0A2S6N968</accession>
<dbReference type="InterPro" id="IPR042262">
    <property type="entry name" value="CN_hydtase_beta_C"/>
</dbReference>
<feature type="domain" description="Nitrile hydratase beta subunit-like N-terminal" evidence="1">
    <location>
        <begin position="15"/>
        <end position="106"/>
    </location>
</feature>
<dbReference type="InterPro" id="IPR008990">
    <property type="entry name" value="Elect_transpt_acc-like_dom_sf"/>
</dbReference>
<organism evidence="2 3">
    <name type="scientific">Rhodopila globiformis</name>
    <name type="common">Rhodopseudomonas globiformis</name>
    <dbReference type="NCBI Taxonomy" id="1071"/>
    <lineage>
        <taxon>Bacteria</taxon>
        <taxon>Pseudomonadati</taxon>
        <taxon>Pseudomonadota</taxon>
        <taxon>Alphaproteobacteria</taxon>
        <taxon>Acetobacterales</taxon>
        <taxon>Acetobacteraceae</taxon>
        <taxon>Rhodopila</taxon>
    </lineage>
</organism>
<evidence type="ECO:0000313" key="3">
    <source>
        <dbReference type="Proteomes" id="UP000239724"/>
    </source>
</evidence>
<reference evidence="2 3" key="1">
    <citation type="journal article" date="2018" name="Arch. Microbiol.">
        <title>New insights into the metabolic potential of the phototrophic purple bacterium Rhodopila globiformis DSM 161(T) from its draft genome sequence and evidence for a vanadium-dependent nitrogenase.</title>
        <authorList>
            <person name="Imhoff J.F."/>
            <person name="Rahn T."/>
            <person name="Kunzel S."/>
            <person name="Neulinger S.C."/>
        </authorList>
    </citation>
    <scope>NUCLEOTIDE SEQUENCE [LARGE SCALE GENOMIC DNA]</scope>
    <source>
        <strain evidence="2 3">DSM 161</strain>
    </source>
</reference>
<dbReference type="SUPFAM" id="SSF50090">
    <property type="entry name" value="Electron transport accessory proteins"/>
    <property type="match status" value="1"/>
</dbReference>
<proteinExistence type="predicted"/>
<evidence type="ECO:0000313" key="2">
    <source>
        <dbReference type="EMBL" id="PPQ31162.1"/>
    </source>
</evidence>
<sequence>MGRLSGPRRLSGTVPVGLGDAPPFREPWQAKAFALAVLLHREGHFTWDAWVRTLAEEIAAFPQRAGEDAELAYHRQFLAALETIVANTGLAKPEAMQARKMAWRQAYLNTPHGHAVDLAAAGEPHVDEARDHDLEPQRAPIAISPARGAG</sequence>
<gene>
    <name evidence="2" type="ORF">CCS01_17835</name>
</gene>
<protein>
    <submittedName>
        <fullName evidence="2">Nitrile hydratase accessory protein</fullName>
    </submittedName>
</protein>
<dbReference type="AlphaFoldDB" id="A0A2S6N968"/>
<evidence type="ECO:0000259" key="1">
    <source>
        <dbReference type="Pfam" id="PF21006"/>
    </source>
</evidence>
<dbReference type="Pfam" id="PF21006">
    <property type="entry name" value="NHase_beta_N"/>
    <property type="match status" value="1"/>
</dbReference>
<comment type="caution">
    <text evidence="2">The sequence shown here is derived from an EMBL/GenBank/DDBJ whole genome shotgun (WGS) entry which is preliminary data.</text>
</comment>
<dbReference type="Gene3D" id="1.10.472.20">
    <property type="entry name" value="Nitrile hydratase, beta subunit"/>
    <property type="match status" value="1"/>
</dbReference>
<keyword evidence="3" id="KW-1185">Reference proteome</keyword>
<dbReference type="EMBL" id="NHRY01000196">
    <property type="protein sequence ID" value="PPQ31162.1"/>
    <property type="molecule type" value="Genomic_DNA"/>
</dbReference>
<name>A0A2S6N968_RHOGL</name>
<dbReference type="Proteomes" id="UP000239724">
    <property type="component" value="Unassembled WGS sequence"/>
</dbReference>
<dbReference type="InterPro" id="IPR023808">
    <property type="entry name" value="Nitrile_Hydratase_acc_put"/>
</dbReference>
<dbReference type="NCBIfam" id="TIGR03889">
    <property type="entry name" value="nitrile_acc"/>
    <property type="match status" value="1"/>
</dbReference>